<reference evidence="1 2" key="1">
    <citation type="journal article" date="2012" name="BMC Genomics">
        <title>Comparative genomic analysis and phylogenetic position of Theileria equi.</title>
        <authorList>
            <person name="Kappmeyer L.S."/>
            <person name="Thiagarajan M."/>
            <person name="Herndon D.R."/>
            <person name="Ramsay J.D."/>
            <person name="Caler E."/>
            <person name="Djikeng A."/>
            <person name="Gillespie J.J."/>
            <person name="Lau A.O."/>
            <person name="Roalson E.H."/>
            <person name="Silva J.C."/>
            <person name="Silva M.G."/>
            <person name="Suarez C.E."/>
            <person name="Ueti M.W."/>
            <person name="Nene V.M."/>
            <person name="Mealey R.H."/>
            <person name="Knowles D.P."/>
            <person name="Brayton K.A."/>
        </authorList>
    </citation>
    <scope>NUCLEOTIDE SEQUENCE [LARGE SCALE GENOMIC DNA]</scope>
    <source>
        <strain evidence="1 2">WA</strain>
    </source>
</reference>
<proteinExistence type="predicted"/>
<name>L0AZM5_THEEQ</name>
<evidence type="ECO:0000313" key="2">
    <source>
        <dbReference type="Proteomes" id="UP000031512"/>
    </source>
</evidence>
<dbReference type="GeneID" id="15805479"/>
<dbReference type="Proteomes" id="UP000031512">
    <property type="component" value="Chromosome 3"/>
</dbReference>
<dbReference type="AlphaFoldDB" id="L0AZM5"/>
<dbReference type="RefSeq" id="XP_004830379.1">
    <property type="nucleotide sequence ID" value="XM_004830322.1"/>
</dbReference>
<protein>
    <submittedName>
        <fullName evidence="1">Uncharacterized protein</fullName>
    </submittedName>
</protein>
<dbReference type="EMBL" id="CP001670">
    <property type="protein sequence ID" value="AFZ80713.1"/>
    <property type="molecule type" value="Genomic_DNA"/>
</dbReference>
<dbReference type="KEGG" id="beq:BEWA_001200"/>
<organism evidence="1 2">
    <name type="scientific">Theileria equi strain WA</name>
    <dbReference type="NCBI Taxonomy" id="1537102"/>
    <lineage>
        <taxon>Eukaryota</taxon>
        <taxon>Sar</taxon>
        <taxon>Alveolata</taxon>
        <taxon>Apicomplexa</taxon>
        <taxon>Aconoidasida</taxon>
        <taxon>Piroplasmida</taxon>
        <taxon>Theileriidae</taxon>
        <taxon>Theileria</taxon>
    </lineage>
</organism>
<evidence type="ECO:0000313" key="1">
    <source>
        <dbReference type="EMBL" id="AFZ80713.1"/>
    </source>
</evidence>
<accession>L0AZM5</accession>
<dbReference type="VEuPathDB" id="PiroplasmaDB:BEWA_001200"/>
<gene>
    <name evidence="1" type="ORF">BEWA_001200</name>
</gene>
<keyword evidence="2" id="KW-1185">Reference proteome</keyword>
<sequence length="298" mass="33533">MTTETEAKGEIEKNIKDVTKILEEIVELINKLSGDESGKEQKRGRRKRSTSPKDTSVVYTFKTLENVTNTVSALLVVLFIHYICGTVDSDGVKVVNAISYGLRSMVEMVIEQLETVKHKITAAYAIKEAASMSAYWVSFIDEESGNAIKKAAEKVFGETIVKTVRTALTDVIVKSAGVTQVTAEYTIESIKKIIESTVPGTQFFDTVRQTVAILDAMSRTRPLVSQECNILLKVIDETVGRLYKSAENIIVLTIIVYESKTKGTGMRLHLHRHYHRHSHRHEHKRTYPLTFKLPFLSR</sequence>